<protein>
    <submittedName>
        <fullName evidence="1">Uncharacterized protein</fullName>
    </submittedName>
</protein>
<keyword evidence="2" id="KW-1185">Reference proteome</keyword>
<dbReference type="AlphaFoldDB" id="A0AAN8AB40"/>
<dbReference type="EMBL" id="JAUZQC010000019">
    <property type="protein sequence ID" value="KAK5853483.1"/>
    <property type="molecule type" value="Genomic_DNA"/>
</dbReference>
<organism evidence="1 2">
    <name type="scientific">Eleginops maclovinus</name>
    <name type="common">Patagonian blennie</name>
    <name type="synonym">Eleginus maclovinus</name>
    <dbReference type="NCBI Taxonomy" id="56733"/>
    <lineage>
        <taxon>Eukaryota</taxon>
        <taxon>Metazoa</taxon>
        <taxon>Chordata</taxon>
        <taxon>Craniata</taxon>
        <taxon>Vertebrata</taxon>
        <taxon>Euteleostomi</taxon>
        <taxon>Actinopterygii</taxon>
        <taxon>Neopterygii</taxon>
        <taxon>Teleostei</taxon>
        <taxon>Neoteleostei</taxon>
        <taxon>Acanthomorphata</taxon>
        <taxon>Eupercaria</taxon>
        <taxon>Perciformes</taxon>
        <taxon>Notothenioidei</taxon>
        <taxon>Eleginopidae</taxon>
        <taxon>Eleginops</taxon>
    </lineage>
</organism>
<reference evidence="1 2" key="2">
    <citation type="journal article" date="2023" name="Mol. Biol. Evol.">
        <title>Genomics of Secondarily Temperate Adaptation in the Only Non-Antarctic Icefish.</title>
        <authorList>
            <person name="Rivera-Colon A.G."/>
            <person name="Rayamajhi N."/>
            <person name="Minhas B.F."/>
            <person name="Madrigal G."/>
            <person name="Bilyk K.T."/>
            <person name="Yoon V."/>
            <person name="Hune M."/>
            <person name="Gregory S."/>
            <person name="Cheng C.H.C."/>
            <person name="Catchen J.M."/>
        </authorList>
    </citation>
    <scope>NUCLEOTIDE SEQUENCE [LARGE SCALE GENOMIC DNA]</scope>
    <source>
        <strain evidence="1">JMC-PN-2008</strain>
    </source>
</reference>
<comment type="caution">
    <text evidence="1">The sequence shown here is derived from an EMBL/GenBank/DDBJ whole genome shotgun (WGS) entry which is preliminary data.</text>
</comment>
<evidence type="ECO:0000313" key="1">
    <source>
        <dbReference type="EMBL" id="KAK5853483.1"/>
    </source>
</evidence>
<reference evidence="1 2" key="1">
    <citation type="journal article" date="2023" name="Genes (Basel)">
        <title>Chromosome-Level Genome Assembly and Circadian Gene Repertoire of the Patagonia Blennie Eleginops maclovinus-The Closest Ancestral Proxy of Antarctic Cryonotothenioids.</title>
        <authorList>
            <person name="Cheng C.C."/>
            <person name="Rivera-Colon A.G."/>
            <person name="Minhas B.F."/>
            <person name="Wilson L."/>
            <person name="Rayamajhi N."/>
            <person name="Vargas-Chacoff L."/>
            <person name="Catchen J.M."/>
        </authorList>
    </citation>
    <scope>NUCLEOTIDE SEQUENCE [LARGE SCALE GENOMIC DNA]</scope>
    <source>
        <strain evidence="1">JMC-PN-2008</strain>
    </source>
</reference>
<dbReference type="Proteomes" id="UP001346869">
    <property type="component" value="Unassembled WGS sequence"/>
</dbReference>
<sequence>MPQLIPQVFNGGEVRIAGPFPPLHSQILEEVCDNPRSVGASVVILEDGVWSQTVEIWDCHWLQHFISIISLIASNDEKPGFSSEGDAAPHLHTAPTTTCFSIGAGISRAFSVSPPHPDPMIQNLNSSLTNVPPHVDVPVQLLHKRA</sequence>
<proteinExistence type="predicted"/>
<accession>A0AAN8AB40</accession>
<evidence type="ECO:0000313" key="2">
    <source>
        <dbReference type="Proteomes" id="UP001346869"/>
    </source>
</evidence>
<gene>
    <name evidence="1" type="ORF">PBY51_014630</name>
</gene>
<name>A0AAN8AB40_ELEMC</name>